<keyword evidence="6 7" id="KW-0665">Pyrimidine biosynthesis</keyword>
<feature type="domain" description="Aspartate carbamoyltransferase regulatory subunit C-terminal" evidence="9">
    <location>
        <begin position="107"/>
        <end position="152"/>
    </location>
</feature>
<proteinExistence type="inferred from homology"/>
<dbReference type="InterPro" id="IPR036792">
    <property type="entry name" value="Asp_carbatrfase_reg_C_sf"/>
</dbReference>
<evidence type="ECO:0000256" key="7">
    <source>
        <dbReference type="HAMAP-Rule" id="MF_00002"/>
    </source>
</evidence>
<dbReference type="GO" id="GO:0016740">
    <property type="term" value="F:transferase activity"/>
    <property type="evidence" value="ECO:0007669"/>
    <property type="project" value="UniProtKB-KW"/>
</dbReference>
<feature type="binding site" evidence="7">
    <location>
        <position position="144"/>
    </location>
    <ligand>
        <name>Zn(2+)</name>
        <dbReference type="ChEBI" id="CHEBI:29105"/>
    </ligand>
</feature>
<dbReference type="SUPFAM" id="SSF57825">
    <property type="entry name" value="Aspartate carbamoyltransferase, Regulatory-chain, C-terminal domain"/>
    <property type="match status" value="1"/>
</dbReference>
<comment type="function">
    <text evidence="1 7">Involved in allosteric regulation of aspartate carbamoyltransferase.</text>
</comment>
<dbReference type="InterPro" id="IPR036793">
    <property type="entry name" value="Asp_carbatrfase_reg_N_sf"/>
</dbReference>
<dbReference type="SUPFAM" id="SSF54893">
    <property type="entry name" value="Aspartate carbamoyltransferase, Regulatory-chain, N-terminal domain"/>
    <property type="match status" value="1"/>
</dbReference>
<evidence type="ECO:0000256" key="1">
    <source>
        <dbReference type="ARBA" id="ARBA00002565"/>
    </source>
</evidence>
<dbReference type="Gene3D" id="2.30.30.20">
    <property type="entry name" value="Aspartate carbamoyltransferase regulatory subunit, C-terminal domain"/>
    <property type="match status" value="1"/>
</dbReference>
<evidence type="ECO:0000313" key="10">
    <source>
        <dbReference type="EMBL" id="RWX73486.1"/>
    </source>
</evidence>
<evidence type="ECO:0000259" key="8">
    <source>
        <dbReference type="Pfam" id="PF01948"/>
    </source>
</evidence>
<comment type="similarity">
    <text evidence="2 7">Belongs to the PyrI family.</text>
</comment>
<evidence type="ECO:0000256" key="6">
    <source>
        <dbReference type="ARBA" id="ARBA00022975"/>
    </source>
</evidence>
<dbReference type="InterPro" id="IPR020545">
    <property type="entry name" value="Asp_carbamoyltransf_reg_N"/>
</dbReference>
<feature type="binding site" evidence="7">
    <location>
        <position position="141"/>
    </location>
    <ligand>
        <name>Zn(2+)</name>
        <dbReference type="ChEBI" id="CHEBI:29105"/>
    </ligand>
</feature>
<dbReference type="GO" id="GO:0009347">
    <property type="term" value="C:aspartate carbamoyltransferase complex"/>
    <property type="evidence" value="ECO:0007669"/>
    <property type="project" value="InterPro"/>
</dbReference>
<gene>
    <name evidence="7" type="primary">pyrI</name>
    <name evidence="10" type="ORF">Metus_1460</name>
</gene>
<comment type="cofactor">
    <cofactor evidence="7">
        <name>Zn(2+)</name>
        <dbReference type="ChEBI" id="CHEBI:29105"/>
    </cofactor>
    <text evidence="7">Binds 1 zinc ion per subunit.</text>
</comment>
<evidence type="ECO:0000313" key="11">
    <source>
        <dbReference type="Proteomes" id="UP000288215"/>
    </source>
</evidence>
<protein>
    <recommendedName>
        <fullName evidence="3 7">Aspartate carbamoyltransferase regulatory chain</fullName>
    </recommendedName>
</protein>
<name>A0A3S3SRY9_METS7</name>
<dbReference type="PANTHER" id="PTHR35805:SF1">
    <property type="entry name" value="ASPARTATE CARBAMOYLTRANSFERASE REGULATORY CHAIN"/>
    <property type="match status" value="1"/>
</dbReference>
<feature type="binding site" evidence="7">
    <location>
        <position position="118"/>
    </location>
    <ligand>
        <name>Zn(2+)</name>
        <dbReference type="ChEBI" id="CHEBI:29105"/>
    </ligand>
</feature>
<feature type="binding site" evidence="7">
    <location>
        <position position="113"/>
    </location>
    <ligand>
        <name>Zn(2+)</name>
        <dbReference type="ChEBI" id="CHEBI:29105"/>
    </ligand>
</feature>
<dbReference type="InterPro" id="IPR020542">
    <property type="entry name" value="Asp_carbamoyltrfase_reg_C"/>
</dbReference>
<dbReference type="Pfam" id="PF02748">
    <property type="entry name" value="PyrI_C"/>
    <property type="match status" value="1"/>
</dbReference>
<dbReference type="EMBL" id="RXGA01000003">
    <property type="protein sequence ID" value="RWX73486.1"/>
    <property type="molecule type" value="Genomic_DNA"/>
</dbReference>
<evidence type="ECO:0000256" key="5">
    <source>
        <dbReference type="ARBA" id="ARBA00022833"/>
    </source>
</evidence>
<comment type="caution">
    <text evidence="10">The sequence shown here is derived from an EMBL/GenBank/DDBJ whole genome shotgun (WGS) entry which is preliminary data.</text>
</comment>
<dbReference type="Pfam" id="PF01948">
    <property type="entry name" value="PyrI"/>
    <property type="match status" value="1"/>
</dbReference>
<organism evidence="10 11">
    <name type="scientific">Methanosuratincola subterraneus</name>
    <dbReference type="NCBI Taxonomy" id="2593994"/>
    <lineage>
        <taxon>Archaea</taxon>
        <taxon>Thermoproteota</taxon>
        <taxon>Methanosuratincolia</taxon>
        <taxon>Candidatus Methanomethylicales</taxon>
        <taxon>Candidatus Methanomethylicaceae</taxon>
        <taxon>Candidatus Methanosuratincola (ex Vanwonterghem et al. 2016)</taxon>
    </lineage>
</organism>
<sequence>MNAQAGGAKKGMIVSPIENGTVIDHLPPGKAVRIAQMLGLTEGAVVIIGQNLKSTKYGRKDLIKVENRFLTDEECSRIALFAPNATVNIIRNSELVEKRKVTIPDVVEGIAVCSNANCITNKEPVPTRMVTVSRSPVTIACHYCGYEVKAEDLRFRG</sequence>
<evidence type="ECO:0000256" key="3">
    <source>
        <dbReference type="ARBA" id="ARBA00021764"/>
    </source>
</evidence>
<reference evidence="10 11" key="1">
    <citation type="submission" date="2018-12" db="EMBL/GenBank/DDBJ databases">
        <title>The complete genome of the methanogenic archaea of the candidate phylum Verstraetearchaeota, obtained from the metagenome of underground thermal water.</title>
        <authorList>
            <person name="Kadnikov V.V."/>
            <person name="Mardanov A.V."/>
            <person name="Beletsky A.V."/>
            <person name="Karnachuk O.V."/>
            <person name="Ravin N.V."/>
        </authorList>
    </citation>
    <scope>NUCLEOTIDE SEQUENCE [LARGE SCALE GENOMIC DNA]</scope>
    <source>
        <strain evidence="10">Ch88</strain>
    </source>
</reference>
<dbReference type="GO" id="GO:0006207">
    <property type="term" value="P:'de novo' pyrimidine nucleobase biosynthetic process"/>
    <property type="evidence" value="ECO:0007669"/>
    <property type="project" value="InterPro"/>
</dbReference>
<dbReference type="GO" id="GO:0006221">
    <property type="term" value="P:pyrimidine nucleotide biosynthetic process"/>
    <property type="evidence" value="ECO:0007669"/>
    <property type="project" value="UniProtKB-UniRule"/>
</dbReference>
<dbReference type="Gene3D" id="3.30.70.140">
    <property type="entry name" value="Aspartate carbamoyltransferase regulatory subunit, N-terminal domain"/>
    <property type="match status" value="1"/>
</dbReference>
<evidence type="ECO:0000256" key="2">
    <source>
        <dbReference type="ARBA" id="ARBA00010498"/>
    </source>
</evidence>
<keyword evidence="4 7" id="KW-0479">Metal-binding</keyword>
<keyword evidence="5 7" id="KW-0862">Zinc</keyword>
<evidence type="ECO:0000256" key="4">
    <source>
        <dbReference type="ARBA" id="ARBA00022723"/>
    </source>
</evidence>
<evidence type="ECO:0000259" key="9">
    <source>
        <dbReference type="Pfam" id="PF02748"/>
    </source>
</evidence>
<dbReference type="Proteomes" id="UP000288215">
    <property type="component" value="Unassembled WGS sequence"/>
</dbReference>
<comment type="subunit">
    <text evidence="7">Contains catalytic and regulatory chains.</text>
</comment>
<accession>A0A3S3SRY9</accession>
<feature type="domain" description="Aspartate carbamoyltransferase regulatory subunit N-terminal" evidence="8">
    <location>
        <begin position="13"/>
        <end position="101"/>
    </location>
</feature>
<dbReference type="PANTHER" id="PTHR35805">
    <property type="entry name" value="ASPARTATE CARBAMOYLTRANSFERASE REGULATORY CHAIN"/>
    <property type="match status" value="1"/>
</dbReference>
<dbReference type="GO" id="GO:0046872">
    <property type="term" value="F:metal ion binding"/>
    <property type="evidence" value="ECO:0007669"/>
    <property type="project" value="UniProtKB-KW"/>
</dbReference>
<dbReference type="InterPro" id="IPR002801">
    <property type="entry name" value="Asp_carbamoylTrfase_reg"/>
</dbReference>
<keyword evidence="10" id="KW-0808">Transferase</keyword>
<dbReference type="NCBIfam" id="TIGR00240">
    <property type="entry name" value="ATCase_reg"/>
    <property type="match status" value="1"/>
</dbReference>
<dbReference type="HAMAP" id="MF_00002">
    <property type="entry name" value="Asp_carb_tr_reg"/>
    <property type="match status" value="1"/>
</dbReference>
<dbReference type="AlphaFoldDB" id="A0A3S3SRY9"/>